<dbReference type="CDD" id="cd01127">
    <property type="entry name" value="TrwB_TraG_TraD_VirD4"/>
    <property type="match status" value="1"/>
</dbReference>
<dbReference type="SUPFAM" id="SSF52540">
    <property type="entry name" value="P-loop containing nucleoside triphosphate hydrolases"/>
    <property type="match status" value="1"/>
</dbReference>
<evidence type="ECO:0000259" key="2">
    <source>
        <dbReference type="Pfam" id="PF12696"/>
    </source>
</evidence>
<comment type="caution">
    <text evidence="3">The sequence shown here is derived from an EMBL/GenBank/DDBJ whole genome shotgun (WGS) entry which is preliminary data.</text>
</comment>
<dbReference type="EMBL" id="PCWO01000041">
    <property type="protein sequence ID" value="PIR04738.1"/>
    <property type="molecule type" value="Genomic_DNA"/>
</dbReference>
<name>A0A2H0N768_9BACT</name>
<protein>
    <submittedName>
        <fullName evidence="3">Uncharacterized protein</fullName>
    </submittedName>
</protein>
<dbReference type="InterPro" id="IPR051162">
    <property type="entry name" value="T4SS_component"/>
</dbReference>
<dbReference type="InterPro" id="IPR027417">
    <property type="entry name" value="P-loop_NTPase"/>
</dbReference>
<evidence type="ECO:0000259" key="1">
    <source>
        <dbReference type="Pfam" id="PF01935"/>
    </source>
</evidence>
<gene>
    <name evidence="3" type="ORF">COV57_02795</name>
</gene>
<dbReference type="Proteomes" id="UP000229893">
    <property type="component" value="Unassembled WGS sequence"/>
</dbReference>
<evidence type="ECO:0000313" key="4">
    <source>
        <dbReference type="Proteomes" id="UP000229893"/>
    </source>
</evidence>
<dbReference type="PANTHER" id="PTHR30121:SF11">
    <property type="entry name" value="AAA+ ATPASE DOMAIN-CONTAINING PROTEIN"/>
    <property type="match status" value="1"/>
</dbReference>
<organism evidence="3 4">
    <name type="scientific">Candidatus Liptonbacteria bacterium CG11_big_fil_rev_8_21_14_0_20_35_14</name>
    <dbReference type="NCBI Taxonomy" id="1974634"/>
    <lineage>
        <taxon>Bacteria</taxon>
        <taxon>Candidatus Liptoniibacteriota</taxon>
    </lineage>
</organism>
<sequence>MNNDITTIGETNFRNRKVQFGIKIDDRRRHVYLIGKTGSGKTNLLETMVIEDIRSGRGVGLIDPHGEFAEKILDFIPENRIDDVIYFNPADVDRPIAFNPLERVGGEHRHLVASGIMSVFKRIWVDAWSARMEYILNNALLALLEYPDSTLLEILRLFSDKEYRKKIVDNLQDPVIKGFWINEFGKYTQRLETESLASIQNKVGQFVSNPLIRNIIGQPRSSINMRDIMDNKKIFIANLSKGRIGEDNSALLGAMLITRVQLAAMSRVNVLEKEREDFFLSVDEFQNFATDSFASILSEARKYRLSLTLAHQYIDQLEDEVRSAVFGNVGTLISFRVGATDAEFLEKEFSPEFTMADLVNLPKYHVYIRLMVDGVASNPFSAHTMPPIEIETSYKDVIIENSRQKIASDRVSVEEFISRGWLGESKKDESGRDGDYNDYKKHNNDIVERRSEMRLKDVLLPVKDIVKEKLSKPKIFEKKNIDISDLRKALQNALIDSPMPNKKNEKEK</sequence>
<feature type="domain" description="Helicase HerA central" evidence="1">
    <location>
        <begin position="14"/>
        <end position="244"/>
    </location>
</feature>
<dbReference type="InterPro" id="IPR002789">
    <property type="entry name" value="HerA_central"/>
</dbReference>
<proteinExistence type="predicted"/>
<dbReference type="AlphaFoldDB" id="A0A2H0N768"/>
<feature type="domain" description="TraD/TraG TraM recognition site" evidence="2">
    <location>
        <begin position="280"/>
        <end position="346"/>
    </location>
</feature>
<evidence type="ECO:0000313" key="3">
    <source>
        <dbReference type="EMBL" id="PIR04738.1"/>
    </source>
</evidence>
<reference evidence="3 4" key="1">
    <citation type="submission" date="2017-09" db="EMBL/GenBank/DDBJ databases">
        <title>Depth-based differentiation of microbial function through sediment-hosted aquifers and enrichment of novel symbionts in the deep terrestrial subsurface.</title>
        <authorList>
            <person name="Probst A.J."/>
            <person name="Ladd B."/>
            <person name="Jarett J.K."/>
            <person name="Geller-Mcgrath D.E."/>
            <person name="Sieber C.M."/>
            <person name="Emerson J.B."/>
            <person name="Anantharaman K."/>
            <person name="Thomas B.C."/>
            <person name="Malmstrom R."/>
            <person name="Stieglmeier M."/>
            <person name="Klingl A."/>
            <person name="Woyke T."/>
            <person name="Ryan C.M."/>
            <person name="Banfield J.F."/>
        </authorList>
    </citation>
    <scope>NUCLEOTIDE SEQUENCE [LARGE SCALE GENOMIC DNA]</scope>
    <source>
        <strain evidence="3">CG11_big_fil_rev_8_21_14_0_20_35_14</strain>
    </source>
</reference>
<dbReference type="Pfam" id="PF01935">
    <property type="entry name" value="DUF87"/>
    <property type="match status" value="1"/>
</dbReference>
<accession>A0A2H0N768</accession>
<dbReference type="PANTHER" id="PTHR30121">
    <property type="entry name" value="UNCHARACTERIZED PROTEIN YJGR-RELATED"/>
    <property type="match status" value="1"/>
</dbReference>
<dbReference type="Pfam" id="PF12696">
    <property type="entry name" value="TraG-D_C"/>
    <property type="match status" value="1"/>
</dbReference>
<dbReference type="Gene3D" id="3.40.50.300">
    <property type="entry name" value="P-loop containing nucleotide triphosphate hydrolases"/>
    <property type="match status" value="2"/>
</dbReference>
<dbReference type="InterPro" id="IPR032689">
    <property type="entry name" value="TraG-D_C"/>
</dbReference>